<feature type="non-terminal residue" evidence="3">
    <location>
        <position position="1"/>
    </location>
</feature>
<feature type="region of interest" description="Disordered" evidence="1">
    <location>
        <begin position="165"/>
        <end position="195"/>
    </location>
</feature>
<reference evidence="3" key="1">
    <citation type="journal article" date="2014" name="PLoS ONE">
        <title>Transcriptome-Based Identification of ABC Transporters in the Western Tarnished Plant Bug Lygus hesperus.</title>
        <authorList>
            <person name="Hull J.J."/>
            <person name="Chaney K."/>
            <person name="Geib S.M."/>
            <person name="Fabrick J.A."/>
            <person name="Brent C.S."/>
            <person name="Walsh D."/>
            <person name="Lavine L.C."/>
        </authorList>
    </citation>
    <scope>NUCLEOTIDE SEQUENCE</scope>
</reference>
<proteinExistence type="predicted"/>
<dbReference type="AlphaFoldDB" id="A0A0A9WSG4"/>
<dbReference type="EMBL" id="GBHO01032880">
    <property type="protein sequence ID" value="JAG10724.1"/>
    <property type="molecule type" value="Transcribed_RNA"/>
</dbReference>
<evidence type="ECO:0000313" key="3">
    <source>
        <dbReference type="EMBL" id="JAG10724.1"/>
    </source>
</evidence>
<gene>
    <name evidence="3" type="primary">pup2_0</name>
    <name evidence="2" type="synonym">pup2_1</name>
    <name evidence="2" type="ORF">CM83_71148</name>
    <name evidence="3" type="ORF">CM83_71149</name>
</gene>
<dbReference type="EMBL" id="GBHO01034172">
    <property type="protein sequence ID" value="JAG09432.1"/>
    <property type="molecule type" value="Transcribed_RNA"/>
</dbReference>
<protein>
    <submittedName>
        <fullName evidence="3">Prokaryotic ubiquitin-like protein Pup 2</fullName>
    </submittedName>
</protein>
<reference evidence="3" key="2">
    <citation type="submission" date="2014-07" db="EMBL/GenBank/DDBJ databases">
        <authorList>
            <person name="Hull J."/>
        </authorList>
    </citation>
    <scope>NUCLEOTIDE SEQUENCE</scope>
</reference>
<feature type="compositionally biased region" description="Basic residues" evidence="1">
    <location>
        <begin position="176"/>
        <end position="189"/>
    </location>
</feature>
<name>A0A0A9WSG4_LYGHE</name>
<feature type="region of interest" description="Disordered" evidence="1">
    <location>
        <begin position="1"/>
        <end position="34"/>
    </location>
</feature>
<evidence type="ECO:0000256" key="1">
    <source>
        <dbReference type="SAM" id="MobiDB-lite"/>
    </source>
</evidence>
<organism evidence="3">
    <name type="scientific">Lygus hesperus</name>
    <name type="common">Western plant bug</name>
    <dbReference type="NCBI Taxonomy" id="30085"/>
    <lineage>
        <taxon>Eukaryota</taxon>
        <taxon>Metazoa</taxon>
        <taxon>Ecdysozoa</taxon>
        <taxon>Arthropoda</taxon>
        <taxon>Hexapoda</taxon>
        <taxon>Insecta</taxon>
        <taxon>Pterygota</taxon>
        <taxon>Neoptera</taxon>
        <taxon>Paraneoptera</taxon>
        <taxon>Hemiptera</taxon>
        <taxon>Heteroptera</taxon>
        <taxon>Panheteroptera</taxon>
        <taxon>Cimicomorpha</taxon>
        <taxon>Miridae</taxon>
        <taxon>Mirini</taxon>
        <taxon>Lygus</taxon>
    </lineage>
</organism>
<evidence type="ECO:0000313" key="2">
    <source>
        <dbReference type="EMBL" id="JAG09432.1"/>
    </source>
</evidence>
<feature type="compositionally biased region" description="Basic and acidic residues" evidence="1">
    <location>
        <begin position="1"/>
        <end position="24"/>
    </location>
</feature>
<sequence length="423" mass="48337">QTNTQERGKNRDKERVSTKVKPEEPVMSSEDDLLGTGSPGFEITVIQAGNGKLYSDGDGNYYRIAKQCVAEGDVKVSFMRCTYETCKGQAVMRRKGNHITLYHENPHTCEPNTFFQNVTALREKILARCQLERRTLLKTIFMEETSSYDLSASVRAALNYPTLLDSMQKEREKNRKPPKPTPKKRSKKTTTKDKTDKTDILTQYVYINEDGVLEETEYLDEDEVMREYVSDDDEEGKEEKTKCIIVTPGKSETETITVVKPAKTCPTPRVDLGPGLPALKIPGGSGNSPIYTDGNDYFYKKGRHTVLKGDLDTWYMSCTYEDCPGKAIMQARDNVLMLYHRNEHTCEPIPCLADLMEMKQRIMERCKSDPITPLNQIFREETMSPEYAPEIGALLSFKSMEKDMERARKSSIRSKKWSRENRS</sequence>
<accession>A0A0A9WSG4</accession>